<dbReference type="PANTHER" id="PTHR34220:SF9">
    <property type="entry name" value="SIGNAL TRANSDUCTION HISTIDINE KINASE INTERNAL REGION DOMAIN-CONTAINING PROTEIN"/>
    <property type="match status" value="1"/>
</dbReference>
<feature type="transmembrane region" description="Helical" evidence="1">
    <location>
        <begin position="122"/>
        <end position="143"/>
    </location>
</feature>
<keyword evidence="3" id="KW-0808">Transferase</keyword>
<feature type="domain" description="Histidine kinase/HSP90-like ATPase" evidence="2">
    <location>
        <begin position="266"/>
        <end position="376"/>
    </location>
</feature>
<protein>
    <submittedName>
        <fullName evidence="3">Signal transduction histidine kinase</fullName>
    </submittedName>
</protein>
<dbReference type="GO" id="GO:0016020">
    <property type="term" value="C:membrane"/>
    <property type="evidence" value="ECO:0007669"/>
    <property type="project" value="InterPro"/>
</dbReference>
<feature type="transmembrane region" description="Helical" evidence="1">
    <location>
        <begin position="50"/>
        <end position="68"/>
    </location>
</feature>
<dbReference type="GO" id="GO:0000155">
    <property type="term" value="F:phosphorelay sensor kinase activity"/>
    <property type="evidence" value="ECO:0007669"/>
    <property type="project" value="InterPro"/>
</dbReference>
<organism evidence="3 4">
    <name type="scientific">Pandoraea terrae</name>
    <dbReference type="NCBI Taxonomy" id="1537710"/>
    <lineage>
        <taxon>Bacteria</taxon>
        <taxon>Pseudomonadati</taxon>
        <taxon>Pseudomonadota</taxon>
        <taxon>Betaproteobacteria</taxon>
        <taxon>Burkholderiales</taxon>
        <taxon>Burkholderiaceae</taxon>
        <taxon>Pandoraea</taxon>
    </lineage>
</organism>
<gene>
    <name evidence="3" type="ORF">PTE30175_03376</name>
</gene>
<dbReference type="Proteomes" id="UP000414233">
    <property type="component" value="Unassembled WGS sequence"/>
</dbReference>
<evidence type="ECO:0000256" key="1">
    <source>
        <dbReference type="SAM" id="Phobius"/>
    </source>
</evidence>
<sequence>MKTTLSGSPDAAAGAKPGAWAGFGVEIAAIAVFNTVIAAALYAFHFGGSFWQNWVFSQCIGMSILLFVDGGRRWRWRGGEPSHAGFLGVMLGGCLGGLLVGVVLGTWLLGLPFSIWRPSAGHSLPVALGVALVATGLASWYGWSRARLAQLKATAAQQALAQAAVEKQLVQAQLQALQAQIEPHFLFNVLANLDSLIASDPARARLLLGHLNRFLRNSLTAIRAGRNALADEFALLDALLSIQQIRFGERLRYTIDLPDECRALPVPPMLLQPLVENAVKHGVEPSMAGGAVSVSARLAQVGSGAGPGGRPCLILTVSDDGAGFPARGSSGHATAGVGLANVRERLYGIYGPHGTLTLSEGTPRGVVATLTLPLDTRFQA</sequence>
<feature type="transmembrane region" description="Helical" evidence="1">
    <location>
        <begin position="89"/>
        <end position="110"/>
    </location>
</feature>
<proteinExistence type="predicted"/>
<dbReference type="InterPro" id="IPR010559">
    <property type="entry name" value="Sig_transdc_His_kin_internal"/>
</dbReference>
<name>A0A5E4WR45_9BURK</name>
<keyword evidence="1" id="KW-0812">Transmembrane</keyword>
<dbReference type="RefSeq" id="WP_150698214.1">
    <property type="nucleotide sequence ID" value="NZ_CABPRZ010000014.1"/>
</dbReference>
<dbReference type="PANTHER" id="PTHR34220">
    <property type="entry name" value="SENSOR HISTIDINE KINASE YPDA"/>
    <property type="match status" value="1"/>
</dbReference>
<evidence type="ECO:0000313" key="3">
    <source>
        <dbReference type="EMBL" id="VVE27387.1"/>
    </source>
</evidence>
<accession>A0A5E4WR45</accession>
<evidence type="ECO:0000313" key="4">
    <source>
        <dbReference type="Proteomes" id="UP000414233"/>
    </source>
</evidence>
<dbReference type="Pfam" id="PF02518">
    <property type="entry name" value="HATPase_c"/>
    <property type="match status" value="1"/>
</dbReference>
<dbReference type="OrthoDB" id="2514702at2"/>
<keyword evidence="1" id="KW-1133">Transmembrane helix</keyword>
<dbReference type="Pfam" id="PF06580">
    <property type="entry name" value="His_kinase"/>
    <property type="match status" value="1"/>
</dbReference>
<reference evidence="3 4" key="1">
    <citation type="submission" date="2019-08" db="EMBL/GenBank/DDBJ databases">
        <authorList>
            <person name="Peeters C."/>
        </authorList>
    </citation>
    <scope>NUCLEOTIDE SEQUENCE [LARGE SCALE GENOMIC DNA]</scope>
    <source>
        <strain evidence="3 4">LMG 30175</strain>
    </source>
</reference>
<keyword evidence="4" id="KW-1185">Reference proteome</keyword>
<dbReference type="AlphaFoldDB" id="A0A5E4WR45"/>
<keyword evidence="3" id="KW-0418">Kinase</keyword>
<dbReference type="InterPro" id="IPR036890">
    <property type="entry name" value="HATPase_C_sf"/>
</dbReference>
<feature type="transmembrane region" description="Helical" evidence="1">
    <location>
        <begin position="20"/>
        <end position="44"/>
    </location>
</feature>
<dbReference type="SMART" id="SM00387">
    <property type="entry name" value="HATPase_c"/>
    <property type="match status" value="1"/>
</dbReference>
<dbReference type="InterPro" id="IPR003594">
    <property type="entry name" value="HATPase_dom"/>
</dbReference>
<dbReference type="EMBL" id="CABPRZ010000014">
    <property type="protein sequence ID" value="VVE27387.1"/>
    <property type="molecule type" value="Genomic_DNA"/>
</dbReference>
<evidence type="ECO:0000259" key="2">
    <source>
        <dbReference type="SMART" id="SM00387"/>
    </source>
</evidence>
<dbReference type="InterPro" id="IPR050640">
    <property type="entry name" value="Bact_2-comp_sensor_kinase"/>
</dbReference>
<dbReference type="SUPFAM" id="SSF55874">
    <property type="entry name" value="ATPase domain of HSP90 chaperone/DNA topoisomerase II/histidine kinase"/>
    <property type="match status" value="1"/>
</dbReference>
<dbReference type="Gene3D" id="3.30.565.10">
    <property type="entry name" value="Histidine kinase-like ATPase, C-terminal domain"/>
    <property type="match status" value="1"/>
</dbReference>
<keyword evidence="1" id="KW-0472">Membrane</keyword>